<keyword evidence="7 9" id="KW-1133">Transmembrane helix</keyword>
<evidence type="ECO:0000256" key="4">
    <source>
        <dbReference type="ARBA" id="ARBA00022597"/>
    </source>
</evidence>
<proteinExistence type="predicted"/>
<keyword evidence="4" id="KW-0762">Sugar transport</keyword>
<feature type="transmembrane region" description="Helical" evidence="9">
    <location>
        <begin position="118"/>
        <end position="145"/>
    </location>
</feature>
<reference evidence="10 11" key="1">
    <citation type="submission" date="2020-01" db="EMBL/GenBank/DDBJ databases">
        <title>Genomes assembled from Gulf of Kutch pelagic sediment metagenomes.</title>
        <authorList>
            <person name="Chandrashekar M."/>
            <person name="Mahajan M.S."/>
            <person name="Dave K.J."/>
            <person name="Vatsa P."/>
            <person name="Nathani N.M."/>
        </authorList>
    </citation>
    <scope>NUCLEOTIDE SEQUENCE [LARGE SCALE GENOMIC DNA]</scope>
    <source>
        <strain evidence="10">KS3-K002</strain>
    </source>
</reference>
<keyword evidence="6 9" id="KW-0812">Transmembrane</keyword>
<keyword evidence="5" id="KW-0598">Phosphotransferase system</keyword>
<comment type="subcellular location">
    <subcellularLocation>
        <location evidence="1">Cell membrane</location>
        <topology evidence="1">Multi-pass membrane protein</topology>
    </subcellularLocation>
</comment>
<dbReference type="AlphaFoldDB" id="A0AAE4Z8C6"/>
<dbReference type="InterPro" id="IPR050303">
    <property type="entry name" value="GatZ_KbaZ_carbometab"/>
</dbReference>
<dbReference type="GO" id="GO:0009401">
    <property type="term" value="P:phosphoenolpyruvate-dependent sugar phosphotransferase system"/>
    <property type="evidence" value="ECO:0007669"/>
    <property type="project" value="UniProtKB-KW"/>
</dbReference>
<dbReference type="PANTHER" id="PTHR32502">
    <property type="entry name" value="N-ACETYLGALACTOSAMINE PERMEASE II COMPONENT-RELATED"/>
    <property type="match status" value="1"/>
</dbReference>
<feature type="transmembrane region" description="Helical" evidence="9">
    <location>
        <begin position="205"/>
        <end position="224"/>
    </location>
</feature>
<gene>
    <name evidence="10" type="ORF">GWO12_11410</name>
</gene>
<sequence length="251" mass="27230">MAALRKFTMFEMLARSLLIQGSWNYRTMQGAGVGFALIPVLKRLHRDDPDALARAVRRHVGFYNGHPYLSTVAIAALARMEGEEADAEEIDRFKRALVSPLGSLGDRLVWARWRPLTLLLAALLYLAGAAWWVAASAFLLLYNVVHLKLRVWGLRLGWREGRAVGRVLIGSPLRRLPDRLTIPLAAIAGGLLPLMALSVSQSNGLAPLPAVGSAVGLAAIGAWRPALAGRLAAFGILLFSLGFVILGQIAW</sequence>
<evidence type="ECO:0000256" key="7">
    <source>
        <dbReference type="ARBA" id="ARBA00022989"/>
    </source>
</evidence>
<feature type="transmembrane region" description="Helical" evidence="9">
    <location>
        <begin position="231"/>
        <end position="250"/>
    </location>
</feature>
<name>A0AAE4Z8C6_9BACT</name>
<dbReference type="Pfam" id="PF03613">
    <property type="entry name" value="EIID-AGA"/>
    <property type="match status" value="1"/>
</dbReference>
<evidence type="ECO:0000313" key="10">
    <source>
        <dbReference type="EMBL" id="NIR75699.1"/>
    </source>
</evidence>
<evidence type="ECO:0000256" key="1">
    <source>
        <dbReference type="ARBA" id="ARBA00004651"/>
    </source>
</evidence>
<protein>
    <submittedName>
        <fullName evidence="10">PTS system mannose/fructose/sorbose family transporter subunit IID</fullName>
    </submittedName>
</protein>
<dbReference type="PANTHER" id="PTHR32502:SF5">
    <property type="entry name" value="N-ACETYLGALACTOSAMINE PERMEASE IID COMPONENT-RELATED"/>
    <property type="match status" value="1"/>
</dbReference>
<keyword evidence="2" id="KW-0813">Transport</keyword>
<dbReference type="InterPro" id="IPR004704">
    <property type="entry name" value="PTS_IID_man"/>
</dbReference>
<evidence type="ECO:0000256" key="6">
    <source>
        <dbReference type="ARBA" id="ARBA00022692"/>
    </source>
</evidence>
<dbReference type="GO" id="GO:0005886">
    <property type="term" value="C:plasma membrane"/>
    <property type="evidence" value="ECO:0007669"/>
    <property type="project" value="UniProtKB-SubCell"/>
</dbReference>
<keyword evidence="3" id="KW-1003">Cell membrane</keyword>
<dbReference type="Proteomes" id="UP000702544">
    <property type="component" value="Unassembled WGS sequence"/>
</dbReference>
<dbReference type="EMBL" id="JAACAK010000091">
    <property type="protein sequence ID" value="NIR75699.1"/>
    <property type="molecule type" value="Genomic_DNA"/>
</dbReference>
<evidence type="ECO:0000313" key="11">
    <source>
        <dbReference type="Proteomes" id="UP000702544"/>
    </source>
</evidence>
<evidence type="ECO:0000256" key="2">
    <source>
        <dbReference type="ARBA" id="ARBA00022448"/>
    </source>
</evidence>
<keyword evidence="8 9" id="KW-0472">Membrane</keyword>
<evidence type="ECO:0000256" key="9">
    <source>
        <dbReference type="SAM" id="Phobius"/>
    </source>
</evidence>
<organism evidence="10 11">
    <name type="scientific">Candidatus Kutchimonas denitrificans</name>
    <dbReference type="NCBI Taxonomy" id="3056748"/>
    <lineage>
        <taxon>Bacteria</taxon>
        <taxon>Pseudomonadati</taxon>
        <taxon>Gemmatimonadota</taxon>
        <taxon>Gemmatimonadia</taxon>
        <taxon>Candidatus Palauibacterales</taxon>
        <taxon>Candidatus Palauibacteraceae</taxon>
        <taxon>Candidatus Kutchimonas</taxon>
    </lineage>
</organism>
<comment type="caution">
    <text evidence="10">The sequence shown here is derived from an EMBL/GenBank/DDBJ whole genome shotgun (WGS) entry which is preliminary data.</text>
</comment>
<evidence type="ECO:0000256" key="8">
    <source>
        <dbReference type="ARBA" id="ARBA00023136"/>
    </source>
</evidence>
<feature type="transmembrane region" description="Helical" evidence="9">
    <location>
        <begin position="180"/>
        <end position="199"/>
    </location>
</feature>
<evidence type="ECO:0000256" key="5">
    <source>
        <dbReference type="ARBA" id="ARBA00022683"/>
    </source>
</evidence>
<evidence type="ECO:0000256" key="3">
    <source>
        <dbReference type="ARBA" id="ARBA00022475"/>
    </source>
</evidence>
<dbReference type="PROSITE" id="PS51108">
    <property type="entry name" value="PTS_EIID"/>
    <property type="match status" value="1"/>
</dbReference>
<accession>A0AAE4Z8C6</accession>